<keyword evidence="2" id="KW-0378">Hydrolase</keyword>
<dbReference type="OrthoDB" id="9797882at2"/>
<dbReference type="InterPro" id="IPR052775">
    <property type="entry name" value="IUN_hydrolase"/>
</dbReference>
<proteinExistence type="predicted"/>
<evidence type="ECO:0000313" key="3">
    <source>
        <dbReference type="Proteomes" id="UP000215377"/>
    </source>
</evidence>
<reference evidence="2 3" key="1">
    <citation type="submission" date="2013-04" db="EMBL/GenBank/DDBJ databases">
        <title>Oceanicola sp. 22II1-22F33 Genome Sequencing.</title>
        <authorList>
            <person name="Lai Q."/>
            <person name="Li G."/>
            <person name="Shao Z."/>
        </authorList>
    </citation>
    <scope>NUCLEOTIDE SEQUENCE [LARGE SCALE GENOMIC DNA]</scope>
    <source>
        <strain evidence="2 3">22II1-22F33</strain>
    </source>
</reference>
<evidence type="ECO:0000313" key="2">
    <source>
        <dbReference type="EMBL" id="OWU71511.1"/>
    </source>
</evidence>
<organism evidence="2 3">
    <name type="scientific">Marinibacterium profundimaris</name>
    <dbReference type="NCBI Taxonomy" id="1679460"/>
    <lineage>
        <taxon>Bacteria</taxon>
        <taxon>Pseudomonadati</taxon>
        <taxon>Pseudomonadota</taxon>
        <taxon>Alphaproteobacteria</taxon>
        <taxon>Rhodobacterales</taxon>
        <taxon>Paracoccaceae</taxon>
        <taxon>Marinibacterium</taxon>
    </lineage>
</organism>
<dbReference type="Pfam" id="PF01156">
    <property type="entry name" value="IU_nuc_hydro"/>
    <property type="match status" value="1"/>
</dbReference>
<gene>
    <name evidence="2" type="ORF">ATO3_18875</name>
</gene>
<dbReference type="Gene3D" id="3.90.245.10">
    <property type="entry name" value="Ribonucleoside hydrolase-like"/>
    <property type="match status" value="1"/>
</dbReference>
<sequence length="320" mass="34728">MRLIIDTDTAGDDAFSILLALKAPHVTLEGITICNGNVPFDQQAENALYTLEVAGAGGTVPVYKGCPLPMLRKPVDATEFFGADGMSDANFPMAAQRPEAGHAVDFLIDTIMSNPGEIEILAQAPLTNIATAWVKEPRIADNLKHLWVMGGLDNSIGNTTPASEFNFYVDPEAAKIVVNAGFRLTLSTWTLTMSSGLLPDEKLRVIEAMDTPLSRFFMTISQAPFKRTEMRYGRPLSTHPDSLTCACAIDPEIMLEVADCLVDVETQGELTRAYSSICTPLTAEEAEIDFLWPSAPANARVIRKADTNRFADMLIAALAE</sequence>
<dbReference type="SUPFAM" id="SSF53590">
    <property type="entry name" value="Nucleoside hydrolase"/>
    <property type="match status" value="1"/>
</dbReference>
<evidence type="ECO:0000259" key="1">
    <source>
        <dbReference type="Pfam" id="PF01156"/>
    </source>
</evidence>
<dbReference type="PANTHER" id="PTHR46190:SF1">
    <property type="entry name" value="SI:CH211-201H21.5"/>
    <property type="match status" value="1"/>
</dbReference>
<dbReference type="PANTHER" id="PTHR46190">
    <property type="entry name" value="SI:CH211-201H21.5-RELATED"/>
    <property type="match status" value="1"/>
</dbReference>
<dbReference type="CDD" id="cd02649">
    <property type="entry name" value="nuc_hydro_CeIAG"/>
    <property type="match status" value="1"/>
</dbReference>
<protein>
    <submittedName>
        <fullName evidence="2">Nucleoside hydrolase</fullName>
    </submittedName>
</protein>
<dbReference type="AlphaFoldDB" id="A0A225NF18"/>
<name>A0A225NF18_9RHOB</name>
<dbReference type="GO" id="GO:0016799">
    <property type="term" value="F:hydrolase activity, hydrolyzing N-glycosyl compounds"/>
    <property type="evidence" value="ECO:0007669"/>
    <property type="project" value="InterPro"/>
</dbReference>
<dbReference type="EMBL" id="AQQR01000009">
    <property type="protein sequence ID" value="OWU71511.1"/>
    <property type="molecule type" value="Genomic_DNA"/>
</dbReference>
<comment type="caution">
    <text evidence="2">The sequence shown here is derived from an EMBL/GenBank/DDBJ whole genome shotgun (WGS) entry which is preliminary data.</text>
</comment>
<feature type="domain" description="Inosine/uridine-preferring nucleoside hydrolase" evidence="1">
    <location>
        <begin position="3"/>
        <end position="311"/>
    </location>
</feature>
<dbReference type="InterPro" id="IPR001910">
    <property type="entry name" value="Inosine/uridine_hydrolase_dom"/>
</dbReference>
<dbReference type="InterPro" id="IPR036452">
    <property type="entry name" value="Ribo_hydro-like"/>
</dbReference>
<dbReference type="RefSeq" id="WP_088651462.1">
    <property type="nucleotide sequence ID" value="NZ_AQQR01000009.1"/>
</dbReference>
<dbReference type="Proteomes" id="UP000215377">
    <property type="component" value="Unassembled WGS sequence"/>
</dbReference>
<accession>A0A225NF18</accession>
<keyword evidence="3" id="KW-1185">Reference proteome</keyword>